<reference evidence="2 3" key="1">
    <citation type="submission" date="2021-01" db="EMBL/GenBank/DDBJ databases">
        <title>Whole genome shotgun sequence of Microbispora corallina NBRC 16416.</title>
        <authorList>
            <person name="Komaki H."/>
            <person name="Tamura T."/>
        </authorList>
    </citation>
    <scope>NUCLEOTIDE SEQUENCE [LARGE SCALE GENOMIC DNA]</scope>
    <source>
        <strain evidence="2 3">NBRC 16416</strain>
    </source>
</reference>
<dbReference type="Proteomes" id="UP000603904">
    <property type="component" value="Unassembled WGS sequence"/>
</dbReference>
<feature type="compositionally biased region" description="Low complexity" evidence="1">
    <location>
        <begin position="81"/>
        <end position="99"/>
    </location>
</feature>
<name>A0ABQ4FZB4_9ACTN</name>
<comment type="caution">
    <text evidence="2">The sequence shown here is derived from an EMBL/GenBank/DDBJ whole genome shotgun (WGS) entry which is preliminary data.</text>
</comment>
<evidence type="ECO:0000256" key="1">
    <source>
        <dbReference type="SAM" id="MobiDB-lite"/>
    </source>
</evidence>
<feature type="compositionally biased region" description="Low complexity" evidence="1">
    <location>
        <begin position="142"/>
        <end position="160"/>
    </location>
</feature>
<proteinExistence type="predicted"/>
<evidence type="ECO:0000313" key="2">
    <source>
        <dbReference type="EMBL" id="GIH40145.1"/>
    </source>
</evidence>
<feature type="region of interest" description="Disordered" evidence="1">
    <location>
        <begin position="21"/>
        <end position="160"/>
    </location>
</feature>
<accession>A0ABQ4FZB4</accession>
<feature type="compositionally biased region" description="Low complexity" evidence="1">
    <location>
        <begin position="21"/>
        <end position="72"/>
    </location>
</feature>
<dbReference type="EMBL" id="BOOC01000013">
    <property type="protein sequence ID" value="GIH40145.1"/>
    <property type="molecule type" value="Genomic_DNA"/>
</dbReference>
<gene>
    <name evidence="2" type="ORF">Mco01_31450</name>
</gene>
<evidence type="ECO:0000313" key="3">
    <source>
        <dbReference type="Proteomes" id="UP000603904"/>
    </source>
</evidence>
<sequence>MKKAPIARETRFCAWKPSIRSSALASRASWSSRRVRPSSDAGSGSLGASSMVEATATASASMARSTSSQSTAGPPASTRWPIPSSTCPAATAAAATSGSTPPPDQEPVVTATRSAPGSAPGSDAYGRSGGGAVYLSPTPGPSTASSIRAASRTVRVRANS</sequence>
<keyword evidence="3" id="KW-1185">Reference proteome</keyword>
<organism evidence="2 3">
    <name type="scientific">Microbispora corallina</name>
    <dbReference type="NCBI Taxonomy" id="83302"/>
    <lineage>
        <taxon>Bacteria</taxon>
        <taxon>Bacillati</taxon>
        <taxon>Actinomycetota</taxon>
        <taxon>Actinomycetes</taxon>
        <taxon>Streptosporangiales</taxon>
        <taxon>Streptosporangiaceae</taxon>
        <taxon>Microbispora</taxon>
    </lineage>
</organism>
<protein>
    <submittedName>
        <fullName evidence="2">Uncharacterized protein</fullName>
    </submittedName>
</protein>